<keyword evidence="3" id="KW-0732">Signal</keyword>
<dbReference type="OrthoDB" id="241638at2"/>
<name>A0A1H7E9N9_9RHOB</name>
<dbReference type="PANTHER" id="PTHR47572:SF5">
    <property type="entry name" value="BLR2277 PROTEIN"/>
    <property type="match status" value="1"/>
</dbReference>
<dbReference type="Proteomes" id="UP000199379">
    <property type="component" value="Unassembled WGS sequence"/>
</dbReference>
<protein>
    <submittedName>
        <fullName evidence="5">Gluconolactonase</fullName>
    </submittedName>
</protein>
<dbReference type="RefSeq" id="WP_092371691.1">
    <property type="nucleotide sequence ID" value="NZ_BMGV01000025.1"/>
</dbReference>
<dbReference type="PRINTS" id="PR01790">
    <property type="entry name" value="SMP30FAMILY"/>
</dbReference>
<feature type="domain" description="SMP-30/Gluconolactonase/LRE-like region" evidence="4">
    <location>
        <begin position="44"/>
        <end position="301"/>
    </location>
</feature>
<sequence>MFRTLLAAAAAAMTAGASPQVARADMTTTLPVPDVSLFASTPSFGEGLVFDANGTLFVSDAVQSQLLRITRDGAVSVWSEEVRMPNGHKILPDGSHVIMEGGIWEDPADQGALVHLDASGTLIDRYGTDDQGRNFRWPNDIALDLPNGGFYFTDPGRFMSDEPGRIFHGSSDFTITTVSDRLVEFPNGIVLSPDGQTLFVAESLQNRILAFEVSAPGCLGSPRVFAELPSFPNHWTNGQAEPDGIALDNDGNLFVAHFGAGLVHVVSPDGTMLGSYTSGSGTVTNLAFDPTQPSNLYVYAATGLSFDEIEEGGEIIRIGLPGISGLRLVETDAGDPPATD</sequence>
<dbReference type="AlphaFoldDB" id="A0A1H7E9N9"/>
<dbReference type="InterPro" id="IPR051262">
    <property type="entry name" value="SMP-30/CGR1_Lactonase"/>
</dbReference>
<dbReference type="Pfam" id="PF08450">
    <property type="entry name" value="SGL"/>
    <property type="match status" value="1"/>
</dbReference>
<keyword evidence="2" id="KW-0862">Zinc</keyword>
<feature type="binding site" evidence="2">
    <location>
        <position position="243"/>
    </location>
    <ligand>
        <name>a divalent metal cation</name>
        <dbReference type="ChEBI" id="CHEBI:60240"/>
    </ligand>
</feature>
<dbReference type="Gene3D" id="2.120.10.30">
    <property type="entry name" value="TolB, C-terminal domain"/>
    <property type="match status" value="1"/>
</dbReference>
<evidence type="ECO:0000256" key="3">
    <source>
        <dbReference type="SAM" id="SignalP"/>
    </source>
</evidence>
<evidence type="ECO:0000256" key="1">
    <source>
        <dbReference type="PIRSR" id="PIRSR605511-1"/>
    </source>
</evidence>
<comment type="cofactor">
    <cofactor evidence="2">
        <name>Zn(2+)</name>
        <dbReference type="ChEBI" id="CHEBI:29105"/>
    </cofactor>
    <text evidence="2">Binds 1 divalent metal cation per subunit.</text>
</comment>
<dbReference type="GO" id="GO:0046872">
    <property type="term" value="F:metal ion binding"/>
    <property type="evidence" value="ECO:0007669"/>
    <property type="project" value="UniProtKB-KW"/>
</dbReference>
<feature type="chain" id="PRO_5011662754" evidence="3">
    <location>
        <begin position="25"/>
        <end position="340"/>
    </location>
</feature>
<feature type="binding site" evidence="2">
    <location>
        <position position="139"/>
    </location>
    <ligand>
        <name>substrate</name>
    </ligand>
</feature>
<keyword evidence="2" id="KW-0479">Metal-binding</keyword>
<gene>
    <name evidence="5" type="ORF">SAMN05444007_1271</name>
</gene>
<dbReference type="InterPro" id="IPR013658">
    <property type="entry name" value="SGL"/>
</dbReference>
<dbReference type="InterPro" id="IPR005511">
    <property type="entry name" value="SMP-30"/>
</dbReference>
<feature type="binding site" evidence="2">
    <location>
        <position position="187"/>
    </location>
    <ligand>
        <name>a divalent metal cation</name>
        <dbReference type="ChEBI" id="CHEBI:60240"/>
    </ligand>
</feature>
<proteinExistence type="predicted"/>
<evidence type="ECO:0000259" key="4">
    <source>
        <dbReference type="Pfam" id="PF08450"/>
    </source>
</evidence>
<evidence type="ECO:0000313" key="6">
    <source>
        <dbReference type="Proteomes" id="UP000199379"/>
    </source>
</evidence>
<evidence type="ECO:0000256" key="2">
    <source>
        <dbReference type="PIRSR" id="PIRSR605511-2"/>
    </source>
</evidence>
<dbReference type="EMBL" id="FNYD01000027">
    <property type="protein sequence ID" value="SEK08360.1"/>
    <property type="molecule type" value="Genomic_DNA"/>
</dbReference>
<dbReference type="SUPFAM" id="SSF63829">
    <property type="entry name" value="Calcium-dependent phosphotriesterase"/>
    <property type="match status" value="1"/>
</dbReference>
<dbReference type="STRING" id="1227549.SAMN05444007_1271"/>
<dbReference type="PANTHER" id="PTHR47572">
    <property type="entry name" value="LIPOPROTEIN-RELATED"/>
    <property type="match status" value="1"/>
</dbReference>
<keyword evidence="6" id="KW-1185">Reference proteome</keyword>
<organism evidence="5 6">
    <name type="scientific">Cribrihabitans marinus</name>
    <dbReference type="NCBI Taxonomy" id="1227549"/>
    <lineage>
        <taxon>Bacteria</taxon>
        <taxon>Pseudomonadati</taxon>
        <taxon>Pseudomonadota</taxon>
        <taxon>Alphaproteobacteria</taxon>
        <taxon>Rhodobacterales</taxon>
        <taxon>Paracoccaceae</taxon>
        <taxon>Cribrihabitans</taxon>
    </lineage>
</organism>
<evidence type="ECO:0000313" key="5">
    <source>
        <dbReference type="EMBL" id="SEK08360.1"/>
    </source>
</evidence>
<accession>A0A1H7E9N9</accession>
<dbReference type="InterPro" id="IPR011042">
    <property type="entry name" value="6-blade_b-propeller_TolB-like"/>
</dbReference>
<feature type="signal peptide" evidence="3">
    <location>
        <begin position="1"/>
        <end position="24"/>
    </location>
</feature>
<reference evidence="5 6" key="1">
    <citation type="submission" date="2016-10" db="EMBL/GenBank/DDBJ databases">
        <authorList>
            <person name="de Groot N.N."/>
        </authorList>
    </citation>
    <scope>NUCLEOTIDE SEQUENCE [LARGE SCALE GENOMIC DNA]</scope>
    <source>
        <strain evidence="5 6">DSM 29340</strain>
    </source>
</reference>
<feature type="active site" description="Proton donor/acceptor" evidence="1">
    <location>
        <position position="243"/>
    </location>
</feature>